<keyword evidence="4" id="KW-1185">Reference proteome</keyword>
<keyword evidence="2" id="KW-0812">Transmembrane</keyword>
<keyword evidence="2" id="KW-0472">Membrane</keyword>
<feature type="compositionally biased region" description="Polar residues" evidence="1">
    <location>
        <begin position="1"/>
        <end position="19"/>
    </location>
</feature>
<reference evidence="3 4" key="1">
    <citation type="submission" date="2012-10" db="EMBL/GenBank/DDBJ databases">
        <title>Genome sequencing of Tanticharoenia sakaeratensis NBRC 103193.</title>
        <authorList>
            <person name="Azuma Y."/>
            <person name="Hadano H."/>
            <person name="Hirakawa H."/>
            <person name="Matsushita K."/>
        </authorList>
    </citation>
    <scope>NUCLEOTIDE SEQUENCE [LARGE SCALE GENOMIC DNA]</scope>
    <source>
        <strain evidence="3 4">NBRC 103193</strain>
    </source>
</reference>
<feature type="region of interest" description="Disordered" evidence="1">
    <location>
        <begin position="66"/>
        <end position="85"/>
    </location>
</feature>
<sequence length="85" mass="9103">MVDEPNNVSRSNNTQSGYPQSGGGMQTLRNAKARLGIVGIVIVVILALVFHVNPMQALQLFGGNQTTTTTQTTQPVQPAPQQNTR</sequence>
<feature type="region of interest" description="Disordered" evidence="1">
    <location>
        <begin position="1"/>
        <end position="26"/>
    </location>
</feature>
<dbReference type="AlphaFoldDB" id="A0A0D6MLD4"/>
<evidence type="ECO:0000256" key="2">
    <source>
        <dbReference type="SAM" id="Phobius"/>
    </source>
</evidence>
<dbReference type="RefSeq" id="WP_048849023.1">
    <property type="nucleotide sequence ID" value="NZ_BAQF01000030.1"/>
</dbReference>
<dbReference type="Proteomes" id="UP000032679">
    <property type="component" value="Unassembled WGS sequence"/>
</dbReference>
<accession>A0A0D6MLD4</accession>
<organism evidence="3 4">
    <name type="scientific">Tanticharoenia sakaeratensis NBRC 103193</name>
    <dbReference type="NCBI Taxonomy" id="1231623"/>
    <lineage>
        <taxon>Bacteria</taxon>
        <taxon>Pseudomonadati</taxon>
        <taxon>Pseudomonadota</taxon>
        <taxon>Alphaproteobacteria</taxon>
        <taxon>Acetobacterales</taxon>
        <taxon>Acetobacteraceae</taxon>
        <taxon>Tanticharoenia</taxon>
    </lineage>
</organism>
<evidence type="ECO:0000313" key="3">
    <source>
        <dbReference type="EMBL" id="GAN54489.1"/>
    </source>
</evidence>
<feature type="transmembrane region" description="Helical" evidence="2">
    <location>
        <begin position="35"/>
        <end position="52"/>
    </location>
</feature>
<evidence type="ECO:0000256" key="1">
    <source>
        <dbReference type="SAM" id="MobiDB-lite"/>
    </source>
</evidence>
<gene>
    <name evidence="3" type="ORF">Tasa_021_070</name>
</gene>
<keyword evidence="2" id="KW-1133">Transmembrane helix</keyword>
<evidence type="ECO:0000313" key="4">
    <source>
        <dbReference type="Proteomes" id="UP000032679"/>
    </source>
</evidence>
<name>A0A0D6MLD4_9PROT</name>
<dbReference type="EMBL" id="BALE01000021">
    <property type="protein sequence ID" value="GAN54489.1"/>
    <property type="molecule type" value="Genomic_DNA"/>
</dbReference>
<proteinExistence type="predicted"/>
<protein>
    <submittedName>
        <fullName evidence="3">Uncharacterized protein</fullName>
    </submittedName>
</protein>
<comment type="caution">
    <text evidence="3">The sequence shown here is derived from an EMBL/GenBank/DDBJ whole genome shotgun (WGS) entry which is preliminary data.</text>
</comment>